<dbReference type="AlphaFoldDB" id="A0A645ASW7"/>
<gene>
    <name evidence="1" type="ORF">SDC9_103164</name>
</gene>
<organism evidence="1">
    <name type="scientific">bioreactor metagenome</name>
    <dbReference type="NCBI Taxonomy" id="1076179"/>
    <lineage>
        <taxon>unclassified sequences</taxon>
        <taxon>metagenomes</taxon>
        <taxon>ecological metagenomes</taxon>
    </lineage>
</organism>
<comment type="caution">
    <text evidence="1">The sequence shown here is derived from an EMBL/GenBank/DDBJ whole genome shotgun (WGS) entry which is preliminary data.</text>
</comment>
<protein>
    <submittedName>
        <fullName evidence="1">Uncharacterized protein</fullName>
    </submittedName>
</protein>
<sequence length="145" mass="15108">MESLIELIGIAKPNPSTSSPDDLALTIPISSPYALNKAPPELPGLTAAFVCRRFIVVESIVISRSKALRIPLVTVPPNSPSGLPIATTVSPTDIVSESPSTAGCKSVASIFKIEISFSVSLPIIVASYSVPSFSRTVTLVAPSMT</sequence>
<name>A0A645ASW7_9ZZZZ</name>
<proteinExistence type="predicted"/>
<evidence type="ECO:0000313" key="1">
    <source>
        <dbReference type="EMBL" id="MPM56362.1"/>
    </source>
</evidence>
<accession>A0A645ASW7</accession>
<dbReference type="EMBL" id="VSSQ01015720">
    <property type="protein sequence ID" value="MPM56362.1"/>
    <property type="molecule type" value="Genomic_DNA"/>
</dbReference>
<reference evidence="1" key="1">
    <citation type="submission" date="2019-08" db="EMBL/GenBank/DDBJ databases">
        <authorList>
            <person name="Kucharzyk K."/>
            <person name="Murdoch R.W."/>
            <person name="Higgins S."/>
            <person name="Loffler F."/>
        </authorList>
    </citation>
    <scope>NUCLEOTIDE SEQUENCE</scope>
</reference>